<evidence type="ECO:0000256" key="6">
    <source>
        <dbReference type="ARBA" id="ARBA00023274"/>
    </source>
</evidence>
<dbReference type="InterPro" id="IPR020783">
    <property type="entry name" value="Ribosomal_uL11_C"/>
</dbReference>
<keyword evidence="3 8" id="KW-0699">rRNA-binding</keyword>
<gene>
    <name evidence="8 13" type="primary">rplK</name>
    <name evidence="13" type="ORF">V3330_07365</name>
</gene>
<dbReference type="AlphaFoldDB" id="A0AAW9RER6"/>
<evidence type="ECO:0000313" key="14">
    <source>
        <dbReference type="Proteomes" id="UP001359886"/>
    </source>
</evidence>
<sequence length="144" mass="15047">MAKKVAAYIKLQVPAGQANPSPPVGPALGQHGVNIMEFCKAFNAQTQSTENGMPIPVVITVYSDRSFTFITKTPPAAVLLKKAAGVPKGSGEPNTKKVGTVTREQLEEIAKIKEPDITAADMDAAVRTIAGSARSMGINVTGVE</sequence>
<comment type="subunit">
    <text evidence="7">Part of the ribosomal stalk of the 50S ribosomal subunit. Interacts with L10 and the large rRNA to form the base of the stalk. L10 forms an elongated spine to which 2 L12 dimers bind in a sequential fashion forming a pentameric L10(L12)2(L12)2 complex.</text>
</comment>
<feature type="domain" description="Large ribosomal subunit protein uL11 N-terminal" evidence="12">
    <location>
        <begin position="9"/>
        <end position="67"/>
    </location>
</feature>
<protein>
    <recommendedName>
        <fullName evidence="8">Large ribosomal subunit protein uL11</fullName>
    </recommendedName>
</protein>
<proteinExistence type="inferred from homology"/>
<dbReference type="InterPro" id="IPR006519">
    <property type="entry name" value="Ribosomal_uL11_bac-typ"/>
</dbReference>
<evidence type="ECO:0000256" key="10">
    <source>
        <dbReference type="RuleBase" id="RU003979"/>
    </source>
</evidence>
<dbReference type="InterPro" id="IPR020784">
    <property type="entry name" value="Ribosomal_uL11_N"/>
</dbReference>
<evidence type="ECO:0000256" key="2">
    <source>
        <dbReference type="ARBA" id="ARBA00022481"/>
    </source>
</evidence>
<dbReference type="HAMAP" id="MF_00736">
    <property type="entry name" value="Ribosomal_uL11"/>
    <property type="match status" value="1"/>
</dbReference>
<dbReference type="EMBL" id="JAZHOG010000004">
    <property type="protein sequence ID" value="MEJ8567439.1"/>
    <property type="molecule type" value="Genomic_DNA"/>
</dbReference>
<dbReference type="SMART" id="SM00649">
    <property type="entry name" value="RL11"/>
    <property type="match status" value="1"/>
</dbReference>
<dbReference type="PANTHER" id="PTHR11661">
    <property type="entry name" value="60S RIBOSOMAL PROTEIN L12"/>
    <property type="match status" value="1"/>
</dbReference>
<dbReference type="GO" id="GO:0070180">
    <property type="term" value="F:large ribosomal subunit rRNA binding"/>
    <property type="evidence" value="ECO:0007669"/>
    <property type="project" value="UniProtKB-UniRule"/>
</dbReference>
<evidence type="ECO:0000256" key="1">
    <source>
        <dbReference type="ARBA" id="ARBA00010537"/>
    </source>
</evidence>
<evidence type="ECO:0000259" key="11">
    <source>
        <dbReference type="Pfam" id="PF00298"/>
    </source>
</evidence>
<evidence type="ECO:0000256" key="7">
    <source>
        <dbReference type="ARBA" id="ARBA00062905"/>
    </source>
</evidence>
<dbReference type="RefSeq" id="WP_354694760.1">
    <property type="nucleotide sequence ID" value="NZ_JAZHOG010000004.1"/>
</dbReference>
<dbReference type="InterPro" id="IPR000911">
    <property type="entry name" value="Ribosomal_uL11"/>
</dbReference>
<feature type="domain" description="Large ribosomal subunit protein uL11 C-terminal" evidence="11">
    <location>
        <begin position="72"/>
        <end position="140"/>
    </location>
</feature>
<dbReference type="Gene3D" id="3.30.1550.10">
    <property type="entry name" value="Ribosomal protein L11/L12, N-terminal domain"/>
    <property type="match status" value="1"/>
</dbReference>
<keyword evidence="6 8" id="KW-0687">Ribonucleoprotein</keyword>
<dbReference type="FunFam" id="1.10.10.250:FF:000001">
    <property type="entry name" value="50S ribosomal protein L11"/>
    <property type="match status" value="1"/>
</dbReference>
<keyword evidence="4 8" id="KW-0694">RNA-binding</keyword>
<comment type="caution">
    <text evidence="13">The sequence shown here is derived from an EMBL/GenBank/DDBJ whole genome shotgun (WGS) entry which is preliminary data.</text>
</comment>
<evidence type="ECO:0000256" key="8">
    <source>
        <dbReference type="HAMAP-Rule" id="MF_00736"/>
    </source>
</evidence>
<reference evidence="13 14" key="1">
    <citation type="submission" date="2024-02" db="EMBL/GenBank/DDBJ databases">
        <title>A novel Wenzhouxiangellaceae bacterium, isolated from coastal sediments.</title>
        <authorList>
            <person name="Du Z.-J."/>
            <person name="Ye Y.-Q."/>
            <person name="Zhang X.-Y."/>
        </authorList>
    </citation>
    <scope>NUCLEOTIDE SEQUENCE [LARGE SCALE GENOMIC DNA]</scope>
    <source>
        <strain evidence="13 14">CH-27</strain>
    </source>
</reference>
<dbReference type="SUPFAM" id="SSF46906">
    <property type="entry name" value="Ribosomal protein L11, C-terminal domain"/>
    <property type="match status" value="1"/>
</dbReference>
<comment type="PTM">
    <text evidence="8 10">One or more lysine residues are methylated.</text>
</comment>
<evidence type="ECO:0000256" key="5">
    <source>
        <dbReference type="ARBA" id="ARBA00022980"/>
    </source>
</evidence>
<comment type="similarity">
    <text evidence="1 8 9">Belongs to the universal ribosomal protein uL11 family.</text>
</comment>
<dbReference type="InterPro" id="IPR036796">
    <property type="entry name" value="Ribosomal_uL11_N_sf"/>
</dbReference>
<dbReference type="InterPro" id="IPR036769">
    <property type="entry name" value="Ribosomal_uL11_C_sf"/>
</dbReference>
<dbReference type="GO" id="GO:0003735">
    <property type="term" value="F:structural constituent of ribosome"/>
    <property type="evidence" value="ECO:0007669"/>
    <property type="project" value="InterPro"/>
</dbReference>
<keyword evidence="5 8" id="KW-0689">Ribosomal protein</keyword>
<dbReference type="Proteomes" id="UP001359886">
    <property type="component" value="Unassembled WGS sequence"/>
</dbReference>
<dbReference type="FunFam" id="3.30.1550.10:FF:000001">
    <property type="entry name" value="50S ribosomal protein L11"/>
    <property type="match status" value="1"/>
</dbReference>
<dbReference type="GO" id="GO:0006412">
    <property type="term" value="P:translation"/>
    <property type="evidence" value="ECO:0007669"/>
    <property type="project" value="UniProtKB-UniRule"/>
</dbReference>
<evidence type="ECO:0000259" key="12">
    <source>
        <dbReference type="Pfam" id="PF03946"/>
    </source>
</evidence>
<dbReference type="SUPFAM" id="SSF54747">
    <property type="entry name" value="Ribosomal L11/L12e N-terminal domain"/>
    <property type="match status" value="1"/>
</dbReference>
<evidence type="ECO:0000256" key="9">
    <source>
        <dbReference type="RuleBase" id="RU003978"/>
    </source>
</evidence>
<dbReference type="Pfam" id="PF03946">
    <property type="entry name" value="Ribosomal_L11_N"/>
    <property type="match status" value="1"/>
</dbReference>
<dbReference type="Gene3D" id="1.10.10.250">
    <property type="entry name" value="Ribosomal protein L11, C-terminal domain"/>
    <property type="match status" value="1"/>
</dbReference>
<dbReference type="PANTHER" id="PTHR11661:SF1">
    <property type="entry name" value="LARGE RIBOSOMAL SUBUNIT PROTEIN UL11M"/>
    <property type="match status" value="1"/>
</dbReference>
<dbReference type="PROSITE" id="PS00359">
    <property type="entry name" value="RIBOSOMAL_L11"/>
    <property type="match status" value="1"/>
</dbReference>
<dbReference type="GO" id="GO:0022625">
    <property type="term" value="C:cytosolic large ribosomal subunit"/>
    <property type="evidence" value="ECO:0007669"/>
    <property type="project" value="TreeGrafter"/>
</dbReference>
<evidence type="ECO:0000313" key="13">
    <source>
        <dbReference type="EMBL" id="MEJ8567439.1"/>
    </source>
</evidence>
<dbReference type="InterPro" id="IPR020785">
    <property type="entry name" value="Ribosomal_uL11_CS"/>
</dbReference>
<comment type="function">
    <text evidence="8 10">Forms part of the ribosomal stalk which helps the ribosome interact with GTP-bound translation factors.</text>
</comment>
<evidence type="ECO:0000256" key="3">
    <source>
        <dbReference type="ARBA" id="ARBA00022730"/>
    </source>
</evidence>
<organism evidence="13 14">
    <name type="scientific">Elongatibacter sediminis</name>
    <dbReference type="NCBI Taxonomy" id="3119006"/>
    <lineage>
        <taxon>Bacteria</taxon>
        <taxon>Pseudomonadati</taxon>
        <taxon>Pseudomonadota</taxon>
        <taxon>Gammaproteobacteria</taxon>
        <taxon>Chromatiales</taxon>
        <taxon>Wenzhouxiangellaceae</taxon>
        <taxon>Elongatibacter</taxon>
    </lineage>
</organism>
<name>A0AAW9RER6_9GAMM</name>
<dbReference type="NCBIfam" id="TIGR01632">
    <property type="entry name" value="L11_bact"/>
    <property type="match status" value="1"/>
</dbReference>
<keyword evidence="14" id="KW-1185">Reference proteome</keyword>
<dbReference type="Pfam" id="PF00298">
    <property type="entry name" value="Ribosomal_L11"/>
    <property type="match status" value="1"/>
</dbReference>
<dbReference type="CDD" id="cd00349">
    <property type="entry name" value="Ribosomal_L11"/>
    <property type="match status" value="1"/>
</dbReference>
<keyword evidence="2 8" id="KW-0488">Methylation</keyword>
<comment type="subunit">
    <text evidence="8">Part of the ribosomal stalk of the 50S ribosomal subunit. Interacts with L10 and the large rRNA to form the base of the stalk. L10 forms an elongated spine to which L12 dimers bind in a sequential fashion forming a multimeric L10(L12)X complex.</text>
</comment>
<evidence type="ECO:0000256" key="4">
    <source>
        <dbReference type="ARBA" id="ARBA00022884"/>
    </source>
</evidence>
<accession>A0AAW9RER6</accession>